<reference evidence="2" key="1">
    <citation type="submission" date="2019-03" db="EMBL/GenBank/DDBJ databases">
        <title>WGS assembly of Setaria viridis.</title>
        <authorList>
            <person name="Huang P."/>
            <person name="Jenkins J."/>
            <person name="Grimwood J."/>
            <person name="Barry K."/>
            <person name="Healey A."/>
            <person name="Mamidi S."/>
            <person name="Sreedasyam A."/>
            <person name="Shu S."/>
            <person name="Feldman M."/>
            <person name="Wu J."/>
            <person name="Yu Y."/>
            <person name="Chen C."/>
            <person name="Johnson J."/>
            <person name="Rokhsar D."/>
            <person name="Baxter I."/>
            <person name="Schmutz J."/>
            <person name="Brutnell T."/>
            <person name="Kellogg E."/>
        </authorList>
    </citation>
    <scope>NUCLEOTIDE SEQUENCE [LARGE SCALE GENOMIC DNA]</scope>
</reference>
<sequence>MARLPHLEFMVRSSTRLGSPIDPNNSFPDHVGSYSVAVSTHLSVRSTVSSVLPSVRRSLDTMRMYTCSLCEPLIHMQLCMHWPTFKPMTRVSTCPRQRMTDGPLHNCICSSLYLASCKLQPPSRRPSGTAPCSPRRSTSPEESPLQHATRLPCPRRPPSEGNNIIAQHAHHGPNDTIMC</sequence>
<evidence type="ECO:0000313" key="3">
    <source>
        <dbReference type="Proteomes" id="UP000298652"/>
    </source>
</evidence>
<feature type="compositionally biased region" description="Low complexity" evidence="1">
    <location>
        <begin position="131"/>
        <end position="143"/>
    </location>
</feature>
<dbReference type="Gramene" id="TKW06637">
    <property type="protein sequence ID" value="TKW06637"/>
    <property type="gene ID" value="SEVIR_7G252900v2"/>
</dbReference>
<dbReference type="EMBL" id="CM016558">
    <property type="protein sequence ID" value="TKW06637.1"/>
    <property type="molecule type" value="Genomic_DNA"/>
</dbReference>
<gene>
    <name evidence="2" type="ORF">SEVIR_7G252900v2</name>
</gene>
<organism evidence="2 3">
    <name type="scientific">Setaria viridis</name>
    <name type="common">Green bristlegrass</name>
    <name type="synonym">Setaria italica subsp. viridis</name>
    <dbReference type="NCBI Taxonomy" id="4556"/>
    <lineage>
        <taxon>Eukaryota</taxon>
        <taxon>Viridiplantae</taxon>
        <taxon>Streptophyta</taxon>
        <taxon>Embryophyta</taxon>
        <taxon>Tracheophyta</taxon>
        <taxon>Spermatophyta</taxon>
        <taxon>Magnoliopsida</taxon>
        <taxon>Liliopsida</taxon>
        <taxon>Poales</taxon>
        <taxon>Poaceae</taxon>
        <taxon>PACMAD clade</taxon>
        <taxon>Panicoideae</taxon>
        <taxon>Panicodae</taxon>
        <taxon>Paniceae</taxon>
        <taxon>Cenchrinae</taxon>
        <taxon>Setaria</taxon>
    </lineage>
</organism>
<evidence type="ECO:0000256" key="1">
    <source>
        <dbReference type="SAM" id="MobiDB-lite"/>
    </source>
</evidence>
<name>A0A4U6U8R5_SETVI</name>
<dbReference type="AlphaFoldDB" id="A0A4U6U8R5"/>
<evidence type="ECO:0000313" key="2">
    <source>
        <dbReference type="EMBL" id="TKW06637.1"/>
    </source>
</evidence>
<protein>
    <submittedName>
        <fullName evidence="2">Uncharacterized protein</fullName>
    </submittedName>
</protein>
<accession>A0A4U6U8R5</accession>
<feature type="region of interest" description="Disordered" evidence="1">
    <location>
        <begin position="121"/>
        <end position="179"/>
    </location>
</feature>
<dbReference type="Proteomes" id="UP000298652">
    <property type="component" value="Chromosome 7"/>
</dbReference>
<proteinExistence type="predicted"/>
<keyword evidence="3" id="KW-1185">Reference proteome</keyword>